<feature type="signal peptide" evidence="2">
    <location>
        <begin position="1"/>
        <end position="23"/>
    </location>
</feature>
<feature type="chain" id="PRO_5045485817" evidence="2">
    <location>
        <begin position="24"/>
        <end position="317"/>
    </location>
</feature>
<evidence type="ECO:0000313" key="4">
    <source>
        <dbReference type="Proteomes" id="UP001148313"/>
    </source>
</evidence>
<organism evidence="3 4">
    <name type="scientific">Hoeflea poritis</name>
    <dbReference type="NCBI Taxonomy" id="2993659"/>
    <lineage>
        <taxon>Bacteria</taxon>
        <taxon>Pseudomonadati</taxon>
        <taxon>Pseudomonadota</taxon>
        <taxon>Alphaproteobacteria</taxon>
        <taxon>Hyphomicrobiales</taxon>
        <taxon>Rhizobiaceae</taxon>
        <taxon>Hoeflea</taxon>
    </lineage>
</organism>
<protein>
    <submittedName>
        <fullName evidence="3">Tripartite tricarboxylate transporter substrate-binding protein</fullName>
    </submittedName>
</protein>
<dbReference type="Pfam" id="PF03401">
    <property type="entry name" value="TctC"/>
    <property type="match status" value="1"/>
</dbReference>
<dbReference type="Proteomes" id="UP001148313">
    <property type="component" value="Unassembled WGS sequence"/>
</dbReference>
<dbReference type="RefSeq" id="WP_271089065.1">
    <property type="nucleotide sequence ID" value="NZ_JAPJZH010000004.1"/>
</dbReference>
<dbReference type="PANTHER" id="PTHR42928:SF5">
    <property type="entry name" value="BLR1237 PROTEIN"/>
    <property type="match status" value="1"/>
</dbReference>
<reference evidence="3" key="1">
    <citation type="submission" date="2022-11" db="EMBL/GenBank/DDBJ databases">
        <title>Hoeflea poritis sp. nov., isolated from scleractinian coral Porites lutea.</title>
        <authorList>
            <person name="Zhang G."/>
            <person name="Wei Q."/>
            <person name="Cai L."/>
        </authorList>
    </citation>
    <scope>NUCLEOTIDE SEQUENCE</scope>
    <source>
        <strain evidence="3">E7-10</strain>
    </source>
</reference>
<evidence type="ECO:0000313" key="3">
    <source>
        <dbReference type="EMBL" id="MDA4845441.1"/>
    </source>
</evidence>
<dbReference type="Gene3D" id="3.40.190.10">
    <property type="entry name" value="Periplasmic binding protein-like II"/>
    <property type="match status" value="1"/>
</dbReference>
<name>A0ABT4VL93_9HYPH</name>
<comment type="caution">
    <text evidence="3">The sequence shown here is derived from an EMBL/GenBank/DDBJ whole genome shotgun (WGS) entry which is preliminary data.</text>
</comment>
<evidence type="ECO:0000256" key="2">
    <source>
        <dbReference type="SAM" id="SignalP"/>
    </source>
</evidence>
<sequence>MKRLIRLGIAALVSAATATGALAAEWTPPGPIKLLIAFRAGGGADTQARLIAEELENRLGWKFIPEQVTGKGGMNMAAALKDMPNDGTVIGMAVTETFGYNMAAAPKSGMSPADFTGLSTTAGFQMGVVALSSKGWTSFEDVVAAAKGGEELRFGAMSPRLADLAYLLGKAQGVDFNIVSVKGGKAVMDGVNAGDLDLGFMAGIQQKGVAAGDLVNLASALSAPLVQTPDAPTFADLGVEFDSDGQFVFVGPAGMPAEAREALANAIAEVASDENTKAGGLIKKNFGGATVVTGDDLTVLLQNGYESAGKLLDAASE</sequence>
<dbReference type="Gene3D" id="3.40.190.150">
    <property type="entry name" value="Bordetella uptake gene, domain 1"/>
    <property type="match status" value="1"/>
</dbReference>
<dbReference type="PANTHER" id="PTHR42928">
    <property type="entry name" value="TRICARBOXYLATE-BINDING PROTEIN"/>
    <property type="match status" value="1"/>
</dbReference>
<proteinExistence type="inferred from homology"/>
<keyword evidence="2" id="KW-0732">Signal</keyword>
<accession>A0ABT4VL93</accession>
<dbReference type="EMBL" id="JAPJZH010000004">
    <property type="protein sequence ID" value="MDA4845441.1"/>
    <property type="molecule type" value="Genomic_DNA"/>
</dbReference>
<dbReference type="InterPro" id="IPR005064">
    <property type="entry name" value="BUG"/>
</dbReference>
<dbReference type="InterPro" id="IPR042100">
    <property type="entry name" value="Bug_dom1"/>
</dbReference>
<gene>
    <name evidence="3" type="ORF">OOZ53_08780</name>
</gene>
<keyword evidence="4" id="KW-1185">Reference proteome</keyword>
<evidence type="ECO:0000256" key="1">
    <source>
        <dbReference type="ARBA" id="ARBA00006987"/>
    </source>
</evidence>
<comment type="similarity">
    <text evidence="1">Belongs to the UPF0065 (bug) family.</text>
</comment>